<proteinExistence type="predicted"/>
<dbReference type="Proteomes" id="UP000028761">
    <property type="component" value="Chromosome 8"/>
</dbReference>
<reference evidence="1" key="2">
    <citation type="submission" date="2025-08" db="UniProtKB">
        <authorList>
            <consortium name="Ensembl"/>
        </authorList>
    </citation>
    <scope>IDENTIFICATION</scope>
</reference>
<dbReference type="GeneTree" id="ENSGT01150000286943"/>
<dbReference type="PRINTS" id="PR02045">
    <property type="entry name" value="F138DOMAIN"/>
</dbReference>
<dbReference type="PANTHER" id="PTHR12138:SF133">
    <property type="entry name" value="SECRETED PROTEIN"/>
    <property type="match status" value="1"/>
</dbReference>
<accession>A0A8I5ND58</accession>
<organism evidence="1 2">
    <name type="scientific">Papio anubis</name>
    <name type="common">Olive baboon</name>
    <dbReference type="NCBI Taxonomy" id="9555"/>
    <lineage>
        <taxon>Eukaryota</taxon>
        <taxon>Metazoa</taxon>
        <taxon>Chordata</taxon>
        <taxon>Craniata</taxon>
        <taxon>Vertebrata</taxon>
        <taxon>Euteleostomi</taxon>
        <taxon>Mammalia</taxon>
        <taxon>Eutheria</taxon>
        <taxon>Euarchontoglires</taxon>
        <taxon>Primates</taxon>
        <taxon>Haplorrhini</taxon>
        <taxon>Catarrhini</taxon>
        <taxon>Cercopithecidae</taxon>
        <taxon>Cercopithecinae</taxon>
        <taxon>Papio</taxon>
    </lineage>
</organism>
<evidence type="ECO:0000313" key="1">
    <source>
        <dbReference type="Ensembl" id="ENSPANP00000055019.1"/>
    </source>
</evidence>
<dbReference type="Ensembl" id="ENSPANT00000080525.1">
    <property type="protein sequence ID" value="ENSPANP00000055019.1"/>
    <property type="gene ID" value="ENSPANG00000048393.1"/>
</dbReference>
<sequence>EYVLFFSFGVSLLLPRLECNGAISAHYSLHLLGSSDSPASASQVAGTTGPPRLATFFVFLVETGFHHAAQAGLELLGSSNPPALASQSAGITDMSHHALQKKFFN</sequence>
<protein>
    <submittedName>
        <fullName evidence="1">Uncharacterized protein</fullName>
    </submittedName>
</protein>
<dbReference type="AlphaFoldDB" id="A0A8I5ND58"/>
<dbReference type="PANTHER" id="PTHR12138">
    <property type="entry name" value="PRIMATE-EXPANDED PROTEIN FAMILY"/>
    <property type="match status" value="1"/>
</dbReference>
<keyword evidence="2" id="KW-1185">Reference proteome</keyword>
<reference evidence="1 2" key="1">
    <citation type="submission" date="2012-03" db="EMBL/GenBank/DDBJ databases">
        <title>Whole Genome Assembly of Papio anubis.</title>
        <authorList>
            <person name="Liu Y.L."/>
            <person name="Abraham K.A."/>
            <person name="Akbar H.A."/>
            <person name="Ali S.A."/>
            <person name="Anosike U.A."/>
            <person name="Aqrawi P.A."/>
            <person name="Arias F.A."/>
            <person name="Attaway T.A."/>
            <person name="Awwad R.A."/>
            <person name="Babu C.B."/>
            <person name="Bandaranaike D.B."/>
            <person name="Battles P.B."/>
            <person name="Bell A.B."/>
            <person name="Beltran B.B."/>
            <person name="Berhane-Mersha D.B."/>
            <person name="Bess C.B."/>
            <person name="Bickham C.B."/>
            <person name="Bolden T.B."/>
            <person name="Carter K.C."/>
            <person name="Chau D.C."/>
            <person name="Chavez A.C."/>
            <person name="Clerc-Blankenburg K.C."/>
            <person name="Coyle M.C."/>
            <person name="Dao M.D."/>
            <person name="Davila M.L.D."/>
            <person name="Davy-Carroll L.D."/>
            <person name="Denson S.D."/>
            <person name="Dinh H.D."/>
            <person name="Fernandez S.F."/>
            <person name="Fernando P.F."/>
            <person name="Forbes L.F."/>
            <person name="Francis C.F."/>
            <person name="Francisco L.F."/>
            <person name="Fu Q.F."/>
            <person name="Garcia-Iii R.G."/>
            <person name="Garrett T.G."/>
            <person name="Gross S.G."/>
            <person name="Gubbala S.G."/>
            <person name="Hirani K.H."/>
            <person name="Hogues M.H."/>
            <person name="Hollins B.H."/>
            <person name="Jackson L.J."/>
            <person name="Javaid M.J."/>
            <person name="Jhangiani S.J."/>
            <person name="Johnson A.J."/>
            <person name="Johnson B.J."/>
            <person name="Jones J.J."/>
            <person name="Joshi V.J."/>
            <person name="Kalu J.K."/>
            <person name="Khan N.K."/>
            <person name="Korchina V.K."/>
            <person name="Kovar C.K."/>
            <person name="Lago L.L."/>
            <person name="Lara F.L."/>
            <person name="Le T.-K.L."/>
            <person name="Lee S.L."/>
            <person name="Legall-Iii F.L."/>
            <person name="Lemon S.L."/>
            <person name="Liu J.L."/>
            <person name="Liu Y.-S.L."/>
            <person name="Liyanage D.L."/>
            <person name="Lopez J.L."/>
            <person name="Lorensuhewa L.L."/>
            <person name="Mata R.M."/>
            <person name="Mathew T.M."/>
            <person name="Mercado C.M."/>
            <person name="Mercado I.M."/>
            <person name="Morales K.M."/>
            <person name="Morgan M.M."/>
            <person name="Munidasa M.M."/>
            <person name="Ngo D.N."/>
            <person name="Nguyen L.N."/>
            <person name="Nguyen T.N."/>
            <person name="Nguyen N.N."/>
            <person name="Obregon M.O."/>
            <person name="Okwuonu G.O."/>
            <person name="Ongeri F.O."/>
            <person name="Onwere C.O."/>
            <person name="Osifeso I.O."/>
            <person name="Parra A.P."/>
            <person name="Patil S.P."/>
            <person name="Perez A.P."/>
            <person name="Perez Y.P."/>
            <person name="Pham C.P."/>
            <person name="Pu L.-L.P."/>
            <person name="Puazo M.P."/>
            <person name="Quiroz J.Q."/>
            <person name="Rouhana J.R."/>
            <person name="Ruiz M.R."/>
            <person name="Ruiz S.-J.R."/>
            <person name="Saada N.S."/>
            <person name="Santibanez J.S."/>
            <person name="Scheel M.S."/>
            <person name="Schneider B.S."/>
            <person name="Simmons D.S."/>
            <person name="Sisson I.S."/>
            <person name="Tang L.-Y.T."/>
            <person name="Thornton R.T."/>
            <person name="Tisius J.T."/>
            <person name="Toledanes G.T."/>
            <person name="Trejos Z.T."/>
            <person name="Usmani K.U."/>
            <person name="Varghese R.V."/>
            <person name="Vattathil S.V."/>
            <person name="Vee V.V."/>
            <person name="Walker D.W."/>
            <person name="Weissenberger G.W."/>
            <person name="White C.W."/>
            <person name="Williams A.W."/>
            <person name="Woodworth J.W."/>
            <person name="Wright R.W."/>
            <person name="Zhu Y.Z."/>
            <person name="Han Y.H."/>
            <person name="Newsham I.N."/>
            <person name="Nazareth L.N."/>
            <person name="Worley K.W."/>
            <person name="Muzny D.M."/>
            <person name="Rogers J.R."/>
            <person name="Gibbs R.G."/>
        </authorList>
    </citation>
    <scope>NUCLEOTIDE SEQUENCE [LARGE SCALE GENOMIC DNA]</scope>
</reference>
<reference evidence="1" key="3">
    <citation type="submission" date="2025-09" db="UniProtKB">
        <authorList>
            <consortium name="Ensembl"/>
        </authorList>
    </citation>
    <scope>IDENTIFICATION</scope>
</reference>
<name>A0A8I5ND58_PAPAN</name>
<evidence type="ECO:0000313" key="2">
    <source>
        <dbReference type="Proteomes" id="UP000028761"/>
    </source>
</evidence>